<keyword evidence="4" id="KW-0031">Aminopeptidase</keyword>
<reference evidence="9" key="1">
    <citation type="submission" date="2021-05" db="EMBL/GenBank/DDBJ databases">
        <title>The genome of the haptophyte Pavlova lutheri (Diacronema luteri, Pavlovales) - a model for lipid biosynthesis in eukaryotic algae.</title>
        <authorList>
            <person name="Hulatt C.J."/>
            <person name="Posewitz M.C."/>
        </authorList>
    </citation>
    <scope>NUCLEOTIDE SEQUENCE</scope>
    <source>
        <strain evidence="9">NIVA-4/92</strain>
    </source>
</reference>
<dbReference type="NCBIfam" id="NF002076">
    <property type="entry name" value="PRK00913.2-3"/>
    <property type="match status" value="1"/>
</dbReference>
<dbReference type="OrthoDB" id="412814at2759"/>
<name>A0A8J5Y4F8_DIALT</name>
<dbReference type="Proteomes" id="UP000751190">
    <property type="component" value="Unassembled WGS sequence"/>
</dbReference>
<evidence type="ECO:0000313" key="9">
    <source>
        <dbReference type="EMBL" id="KAG8470734.1"/>
    </source>
</evidence>
<evidence type="ECO:0000313" key="10">
    <source>
        <dbReference type="Proteomes" id="UP000751190"/>
    </source>
</evidence>
<dbReference type="GO" id="GO:0030145">
    <property type="term" value="F:manganese ion binding"/>
    <property type="evidence" value="ECO:0007669"/>
    <property type="project" value="InterPro"/>
</dbReference>
<evidence type="ECO:0000256" key="7">
    <source>
        <dbReference type="SAM" id="SignalP"/>
    </source>
</evidence>
<comment type="catalytic activity">
    <reaction evidence="2">
        <text>Release of N-terminal proline from a peptide.</text>
        <dbReference type="EC" id="3.4.11.5"/>
    </reaction>
</comment>
<protein>
    <recommendedName>
        <fullName evidence="8">Cytosol aminopeptidase domain-containing protein</fullName>
    </recommendedName>
</protein>
<evidence type="ECO:0000256" key="2">
    <source>
        <dbReference type="ARBA" id="ARBA00001585"/>
    </source>
</evidence>
<evidence type="ECO:0000256" key="4">
    <source>
        <dbReference type="ARBA" id="ARBA00022438"/>
    </source>
</evidence>
<sequence length="590" mass="60634">MAVMAVMMLSCALRIHKPLTLAAWRGASALMPARVGASPLRGGVGRAAMSTSAAPSTRDLVRTALTTPAADVSISTAATGASDWTGDLLVVLIPQTQSDEALHAELNAELGALDAKLDGTLAAVIVDEAFKGKAGESKVLTLPRKYGLKKVAIIGTGKPPTDPAAPPVGTGAKWGATLASIAKAEKAASAAVALPPGTSAAEVQAAVEALYLGVVSDDRFKDLHADALKTADERMLKLKSVQLLMQPSADTAAALGRALALARGVMLTKALVNAPANYITPTTLALTASRLAADHGLAVEVLEREQCEALGMGSYLGVSQGASEPPKFIHLSYKPKGAVSRRIALVGKGLTFDSGGYNIKAGPGSMIEKMKFDMGGAAAVLGAAQVVGELKPAGIEVHFIVAACENMVSERAMRPGDILTASNGKTIEVLNTDAEGRLTLADALVFAEKLGGAPDGPPALDAIVDVATLTGAVIIALGDKYAGLWASSDKLSSAISSAAASTGELIWRMPLAAEYGDQLKSPIADLKNVGGRGGSSISAALFLKEFVKSAPWAHMDIAGTVWDDKTNAPTGYGVRTLYRLVEEAPKTDFK</sequence>
<dbReference type="HAMAP" id="MF_00181">
    <property type="entry name" value="Cytosol_peptidase_M17"/>
    <property type="match status" value="1"/>
</dbReference>
<dbReference type="SUPFAM" id="SSF52949">
    <property type="entry name" value="Macro domain-like"/>
    <property type="match status" value="1"/>
</dbReference>
<keyword evidence="5" id="KW-0645">Protease</keyword>
<proteinExistence type="inferred from homology"/>
<evidence type="ECO:0000256" key="5">
    <source>
        <dbReference type="ARBA" id="ARBA00022670"/>
    </source>
</evidence>
<evidence type="ECO:0000259" key="8">
    <source>
        <dbReference type="PROSITE" id="PS00631"/>
    </source>
</evidence>
<feature type="domain" description="Cytosol aminopeptidase" evidence="8">
    <location>
        <begin position="431"/>
        <end position="438"/>
    </location>
</feature>
<dbReference type="InterPro" id="IPR000819">
    <property type="entry name" value="Peptidase_M17_C"/>
</dbReference>
<dbReference type="InterPro" id="IPR008283">
    <property type="entry name" value="Peptidase_M17_N"/>
</dbReference>
<dbReference type="InterPro" id="IPR023042">
    <property type="entry name" value="Peptidase_M17_leu_NH2_pept"/>
</dbReference>
<comment type="caution">
    <text evidence="9">The sequence shown here is derived from an EMBL/GenBank/DDBJ whole genome shotgun (WGS) entry which is preliminary data.</text>
</comment>
<dbReference type="PANTHER" id="PTHR11963:SF23">
    <property type="entry name" value="CYTOSOL AMINOPEPTIDASE"/>
    <property type="match status" value="1"/>
</dbReference>
<dbReference type="EMBL" id="JAGTXO010000001">
    <property type="protein sequence ID" value="KAG8470734.1"/>
    <property type="molecule type" value="Genomic_DNA"/>
</dbReference>
<dbReference type="AlphaFoldDB" id="A0A8J5Y4F8"/>
<evidence type="ECO:0000256" key="1">
    <source>
        <dbReference type="ARBA" id="ARBA00000135"/>
    </source>
</evidence>
<gene>
    <name evidence="9" type="ORF">KFE25_009155</name>
</gene>
<evidence type="ECO:0000256" key="6">
    <source>
        <dbReference type="ARBA" id="ARBA00022801"/>
    </source>
</evidence>
<accession>A0A8J5Y4F8</accession>
<feature type="chain" id="PRO_5035273156" description="Cytosol aminopeptidase domain-containing protein" evidence="7">
    <location>
        <begin position="23"/>
        <end position="590"/>
    </location>
</feature>
<comment type="similarity">
    <text evidence="3">Belongs to the peptidase M17 family.</text>
</comment>
<keyword evidence="7" id="KW-0732">Signal</keyword>
<dbReference type="Pfam" id="PF00883">
    <property type="entry name" value="Peptidase_M17"/>
    <property type="match status" value="1"/>
</dbReference>
<organism evidence="9 10">
    <name type="scientific">Diacronema lutheri</name>
    <name type="common">Unicellular marine alga</name>
    <name type="synonym">Monochrysis lutheri</name>
    <dbReference type="NCBI Taxonomy" id="2081491"/>
    <lineage>
        <taxon>Eukaryota</taxon>
        <taxon>Haptista</taxon>
        <taxon>Haptophyta</taxon>
        <taxon>Pavlovophyceae</taxon>
        <taxon>Pavlovales</taxon>
        <taxon>Pavlovaceae</taxon>
        <taxon>Diacronema</taxon>
    </lineage>
</organism>
<keyword evidence="6" id="KW-0378">Hydrolase</keyword>
<dbReference type="OMA" id="DSPANQM"/>
<dbReference type="PROSITE" id="PS00631">
    <property type="entry name" value="CYTOSOL_AP"/>
    <property type="match status" value="1"/>
</dbReference>
<evidence type="ECO:0000256" key="3">
    <source>
        <dbReference type="ARBA" id="ARBA00009528"/>
    </source>
</evidence>
<dbReference type="PANTHER" id="PTHR11963">
    <property type="entry name" value="LEUCINE AMINOPEPTIDASE-RELATED"/>
    <property type="match status" value="1"/>
</dbReference>
<dbReference type="Pfam" id="PF02789">
    <property type="entry name" value="Peptidase_M17_N"/>
    <property type="match status" value="1"/>
</dbReference>
<comment type="catalytic activity">
    <reaction evidence="1">
        <text>Release of an N-terminal amino acid, Xaa-|-Yaa-, in which Xaa is preferably Leu, but may be other amino acids including Pro although not Arg or Lys, and Yaa may be Pro. Amino acid amides and methyl esters are also readily hydrolyzed, but rates on arylamides are exceedingly low.</text>
        <dbReference type="EC" id="3.4.11.1"/>
    </reaction>
</comment>
<dbReference type="SUPFAM" id="SSF53187">
    <property type="entry name" value="Zn-dependent exopeptidases"/>
    <property type="match status" value="1"/>
</dbReference>
<keyword evidence="10" id="KW-1185">Reference proteome</keyword>
<dbReference type="GO" id="GO:0070006">
    <property type="term" value="F:metalloaminopeptidase activity"/>
    <property type="evidence" value="ECO:0007669"/>
    <property type="project" value="InterPro"/>
</dbReference>
<dbReference type="InterPro" id="IPR011356">
    <property type="entry name" value="Leucine_aapep/pepB"/>
</dbReference>
<dbReference type="InterPro" id="IPR043472">
    <property type="entry name" value="Macro_dom-like"/>
</dbReference>
<dbReference type="PRINTS" id="PR00481">
    <property type="entry name" value="LAMNOPPTDASE"/>
</dbReference>
<dbReference type="GO" id="GO:0006508">
    <property type="term" value="P:proteolysis"/>
    <property type="evidence" value="ECO:0007669"/>
    <property type="project" value="UniProtKB-KW"/>
</dbReference>
<feature type="signal peptide" evidence="7">
    <location>
        <begin position="1"/>
        <end position="22"/>
    </location>
</feature>
<dbReference type="GO" id="GO:0005737">
    <property type="term" value="C:cytoplasm"/>
    <property type="evidence" value="ECO:0007669"/>
    <property type="project" value="InterPro"/>
</dbReference>
<dbReference type="CDD" id="cd00433">
    <property type="entry name" value="Peptidase_M17"/>
    <property type="match status" value="1"/>
</dbReference>
<dbReference type="Gene3D" id="3.40.630.10">
    <property type="entry name" value="Zn peptidases"/>
    <property type="match status" value="1"/>
</dbReference>
<dbReference type="Gene3D" id="3.40.220.10">
    <property type="entry name" value="Leucine Aminopeptidase, subunit E, domain 1"/>
    <property type="match status" value="1"/>
</dbReference>